<proteinExistence type="predicted"/>
<dbReference type="RefSeq" id="WP_168115977.1">
    <property type="nucleotide sequence ID" value="NZ_BOON01000093.1"/>
</dbReference>
<evidence type="ECO:0000313" key="2">
    <source>
        <dbReference type="EMBL" id="GII26552.1"/>
    </source>
</evidence>
<organism evidence="2 3">
    <name type="scientific">Planosporangium mesophilum</name>
    <dbReference type="NCBI Taxonomy" id="689768"/>
    <lineage>
        <taxon>Bacteria</taxon>
        <taxon>Bacillati</taxon>
        <taxon>Actinomycetota</taxon>
        <taxon>Actinomycetes</taxon>
        <taxon>Micromonosporales</taxon>
        <taxon>Micromonosporaceae</taxon>
        <taxon>Planosporangium</taxon>
    </lineage>
</organism>
<sequence>MIALAAAAGETTGWIIGYAITIVVVLVVVALVVPILVLAASIGKEAKMINDSLTESVHNTAALSELTKTINHAEVIVAGLNRGRTRLGG</sequence>
<evidence type="ECO:0000313" key="3">
    <source>
        <dbReference type="Proteomes" id="UP000599074"/>
    </source>
</evidence>
<dbReference type="Proteomes" id="UP000599074">
    <property type="component" value="Unassembled WGS sequence"/>
</dbReference>
<dbReference type="AlphaFoldDB" id="A0A8J3TIW1"/>
<evidence type="ECO:0000256" key="1">
    <source>
        <dbReference type="SAM" id="Phobius"/>
    </source>
</evidence>
<dbReference type="EMBL" id="BOON01000093">
    <property type="protein sequence ID" value="GII26552.1"/>
    <property type="molecule type" value="Genomic_DNA"/>
</dbReference>
<keyword evidence="1" id="KW-1133">Transmembrane helix</keyword>
<keyword evidence="1" id="KW-0812">Transmembrane</keyword>
<reference evidence="2" key="1">
    <citation type="submission" date="2021-01" db="EMBL/GenBank/DDBJ databases">
        <title>Whole genome shotgun sequence of Planosporangium mesophilum NBRC 109066.</title>
        <authorList>
            <person name="Komaki H."/>
            <person name="Tamura T."/>
        </authorList>
    </citation>
    <scope>NUCLEOTIDE SEQUENCE</scope>
    <source>
        <strain evidence="2">NBRC 109066</strain>
    </source>
</reference>
<gene>
    <name evidence="2" type="ORF">Pme01_61490</name>
</gene>
<keyword evidence="1" id="KW-0472">Membrane</keyword>
<comment type="caution">
    <text evidence="2">The sequence shown here is derived from an EMBL/GenBank/DDBJ whole genome shotgun (WGS) entry which is preliminary data.</text>
</comment>
<protein>
    <submittedName>
        <fullName evidence="2">Uncharacterized protein</fullName>
    </submittedName>
</protein>
<feature type="transmembrane region" description="Helical" evidence="1">
    <location>
        <begin position="15"/>
        <end position="39"/>
    </location>
</feature>
<name>A0A8J3TIW1_9ACTN</name>
<accession>A0A8J3TIW1</accession>
<keyword evidence="3" id="KW-1185">Reference proteome</keyword>